<sequence>MKRQYTAFPTEHFEDCLMRNSHRSIQISEKQSKIYNALTVASIVSNSAGVDTSRSAWLSVDTVKEFMESQQMQSVSEQDVTNIIQSFEPDNVMRGKNCLSFEGFACFLMDQSNFAFVNEANSYEEQDMAYPLSYYYIASSHNTYLTGHQLKGESSVELYRQVLLSGCRCVELDCWDGDDGYPVIYHGHTFTTKIDFLQVVKIIDRSAFETSCLPVIISIENHCCLAQQTRMAAAFKSIWGEKLVSKFLFDADFSDLSVLPSPLQLKNKILIKNKKIICEPPLLLSDRAVPKVTDIHVFI</sequence>
<keyword evidence="3 7" id="KW-0378">Hydrolase</keyword>
<evidence type="ECO:0000313" key="9">
    <source>
        <dbReference type="EMBL" id="VDP24007.1"/>
    </source>
</evidence>
<evidence type="ECO:0000256" key="7">
    <source>
        <dbReference type="RuleBase" id="RU361133"/>
    </source>
</evidence>
<evidence type="ECO:0000259" key="8">
    <source>
        <dbReference type="SMART" id="SM00148"/>
    </source>
</evidence>
<gene>
    <name evidence="9" type="ORF">SBAD_LOCUS9571</name>
</gene>
<dbReference type="AlphaFoldDB" id="A0A183J123"/>
<dbReference type="GO" id="GO:0007186">
    <property type="term" value="P:G protein-coupled receptor signaling pathway"/>
    <property type="evidence" value="ECO:0007669"/>
    <property type="project" value="TreeGrafter"/>
</dbReference>
<comment type="catalytic activity">
    <reaction evidence="1 7">
        <text>a 1,2-diacyl-sn-glycero-3-phospho-(1D-myo-inositol-4,5-bisphosphate) + H2O = 1D-myo-inositol 1,4,5-trisphosphate + a 1,2-diacyl-sn-glycerol + H(+)</text>
        <dbReference type="Rhea" id="RHEA:33179"/>
        <dbReference type="ChEBI" id="CHEBI:15377"/>
        <dbReference type="ChEBI" id="CHEBI:15378"/>
        <dbReference type="ChEBI" id="CHEBI:17815"/>
        <dbReference type="ChEBI" id="CHEBI:58456"/>
        <dbReference type="ChEBI" id="CHEBI:203600"/>
        <dbReference type="EC" id="3.1.4.11"/>
    </reaction>
</comment>
<dbReference type="PRINTS" id="PR00390">
    <property type="entry name" value="PHPHLIPASEC"/>
</dbReference>
<dbReference type="FunFam" id="3.20.20.190:FF:000084">
    <property type="match status" value="1"/>
</dbReference>
<dbReference type="InterPro" id="IPR017946">
    <property type="entry name" value="PLC-like_Pdiesterase_TIM-brl"/>
</dbReference>
<dbReference type="EC" id="3.1.4.11" evidence="2 7"/>
<feature type="domain" description="Phosphatidylinositol-specific phospholipase C X" evidence="8">
    <location>
        <begin position="126"/>
        <end position="274"/>
    </location>
</feature>
<dbReference type="GO" id="GO:0007265">
    <property type="term" value="P:Ras protein signal transduction"/>
    <property type="evidence" value="ECO:0007669"/>
    <property type="project" value="TreeGrafter"/>
</dbReference>
<evidence type="ECO:0000256" key="1">
    <source>
        <dbReference type="ARBA" id="ARBA00001195"/>
    </source>
</evidence>
<dbReference type="SMART" id="SM00148">
    <property type="entry name" value="PLCXc"/>
    <property type="match status" value="1"/>
</dbReference>
<keyword evidence="10" id="KW-1185">Reference proteome</keyword>
<protein>
    <recommendedName>
        <fullName evidence="2 7">Phosphoinositide phospholipase C</fullName>
        <ecNumber evidence="2 7">3.1.4.11</ecNumber>
    </recommendedName>
</protein>
<dbReference type="Pfam" id="PF09279">
    <property type="entry name" value="EF-hand_like"/>
    <property type="match status" value="1"/>
</dbReference>
<keyword evidence="5 7" id="KW-0443">Lipid metabolism</keyword>
<dbReference type="PANTHER" id="PTHR10336:SF6">
    <property type="entry name" value="1-PHOSPHATIDYLINOSITOL 4,5-BISPHOSPHATE PHOSPHODIESTERASE EPSILON-1"/>
    <property type="match status" value="1"/>
</dbReference>
<dbReference type="InterPro" id="IPR000909">
    <property type="entry name" value="PLipase_C_PInositol-sp_X_dom"/>
</dbReference>
<evidence type="ECO:0000256" key="5">
    <source>
        <dbReference type="ARBA" id="ARBA00023098"/>
    </source>
</evidence>
<keyword evidence="6" id="KW-0807">Transducer</keyword>
<reference evidence="11" key="1">
    <citation type="submission" date="2016-06" db="UniProtKB">
        <authorList>
            <consortium name="WormBaseParasite"/>
        </authorList>
    </citation>
    <scope>IDENTIFICATION</scope>
</reference>
<dbReference type="WBParaSite" id="SBAD_0000991901-mRNA-1">
    <property type="protein sequence ID" value="SBAD_0000991901-mRNA-1"/>
    <property type="gene ID" value="SBAD_0000991901"/>
</dbReference>
<organism evidence="11">
    <name type="scientific">Soboliphyme baturini</name>
    <dbReference type="NCBI Taxonomy" id="241478"/>
    <lineage>
        <taxon>Eukaryota</taxon>
        <taxon>Metazoa</taxon>
        <taxon>Ecdysozoa</taxon>
        <taxon>Nematoda</taxon>
        <taxon>Enoplea</taxon>
        <taxon>Dorylaimia</taxon>
        <taxon>Dioctophymatida</taxon>
        <taxon>Dioctophymatoidea</taxon>
        <taxon>Soboliphymatidae</taxon>
        <taxon>Soboliphyme</taxon>
    </lineage>
</organism>
<evidence type="ECO:0000313" key="11">
    <source>
        <dbReference type="WBParaSite" id="SBAD_0000991901-mRNA-1"/>
    </source>
</evidence>
<evidence type="ECO:0000256" key="6">
    <source>
        <dbReference type="ARBA" id="ARBA00023224"/>
    </source>
</evidence>
<evidence type="ECO:0000256" key="2">
    <source>
        <dbReference type="ARBA" id="ARBA00012368"/>
    </source>
</evidence>
<keyword evidence="4 7" id="KW-0442">Lipid degradation</keyword>
<dbReference type="Pfam" id="PF00388">
    <property type="entry name" value="PI-PLC-X"/>
    <property type="match status" value="1"/>
</dbReference>
<proteinExistence type="predicted"/>
<dbReference type="InterPro" id="IPR001192">
    <property type="entry name" value="PI-PLC_fam"/>
</dbReference>
<dbReference type="Proteomes" id="UP000270296">
    <property type="component" value="Unassembled WGS sequence"/>
</dbReference>
<dbReference type="EMBL" id="UZAM01012884">
    <property type="protein sequence ID" value="VDP24007.1"/>
    <property type="molecule type" value="Genomic_DNA"/>
</dbReference>
<accession>A0A183J123</accession>
<dbReference type="InterPro" id="IPR015359">
    <property type="entry name" value="PLC_EF-hand-like"/>
</dbReference>
<dbReference type="SUPFAM" id="SSF51695">
    <property type="entry name" value="PLC-like phosphodiesterases"/>
    <property type="match status" value="1"/>
</dbReference>
<dbReference type="SUPFAM" id="SSF47473">
    <property type="entry name" value="EF-hand"/>
    <property type="match status" value="1"/>
</dbReference>
<evidence type="ECO:0000256" key="3">
    <source>
        <dbReference type="ARBA" id="ARBA00022801"/>
    </source>
</evidence>
<dbReference type="OrthoDB" id="269822at2759"/>
<evidence type="ECO:0000256" key="4">
    <source>
        <dbReference type="ARBA" id="ARBA00022963"/>
    </source>
</evidence>
<reference evidence="9 10" key="2">
    <citation type="submission" date="2018-11" db="EMBL/GenBank/DDBJ databases">
        <authorList>
            <consortium name="Pathogen Informatics"/>
        </authorList>
    </citation>
    <scope>NUCLEOTIDE SEQUENCE [LARGE SCALE GENOMIC DNA]</scope>
</reference>
<name>A0A183J123_9BILA</name>
<dbReference type="PROSITE" id="PS50007">
    <property type="entry name" value="PIPLC_X_DOMAIN"/>
    <property type="match status" value="1"/>
</dbReference>
<dbReference type="Gene3D" id="3.20.20.190">
    <property type="entry name" value="Phosphatidylinositol (PI) phosphodiesterase"/>
    <property type="match status" value="1"/>
</dbReference>
<dbReference type="PANTHER" id="PTHR10336">
    <property type="entry name" value="PHOSPHOINOSITIDE-SPECIFIC PHOSPHOLIPASE C FAMILY PROTEIN"/>
    <property type="match status" value="1"/>
</dbReference>
<dbReference type="Gene3D" id="1.10.238.10">
    <property type="entry name" value="EF-hand"/>
    <property type="match status" value="1"/>
</dbReference>
<dbReference type="GO" id="GO:0004435">
    <property type="term" value="F:phosphatidylinositol-4,5-bisphosphate phospholipase C activity"/>
    <property type="evidence" value="ECO:0007669"/>
    <property type="project" value="UniProtKB-EC"/>
</dbReference>
<dbReference type="InterPro" id="IPR011992">
    <property type="entry name" value="EF-hand-dom_pair"/>
</dbReference>
<dbReference type="GO" id="GO:0016042">
    <property type="term" value="P:lipid catabolic process"/>
    <property type="evidence" value="ECO:0007669"/>
    <property type="project" value="UniProtKB-KW"/>
</dbReference>
<evidence type="ECO:0000313" key="10">
    <source>
        <dbReference type="Proteomes" id="UP000270296"/>
    </source>
</evidence>
<dbReference type="GO" id="GO:0048015">
    <property type="term" value="P:phosphatidylinositol-mediated signaling"/>
    <property type="evidence" value="ECO:0007669"/>
    <property type="project" value="TreeGrafter"/>
</dbReference>
<dbReference type="GO" id="GO:0046488">
    <property type="term" value="P:phosphatidylinositol metabolic process"/>
    <property type="evidence" value="ECO:0007669"/>
    <property type="project" value="TreeGrafter"/>
</dbReference>
<dbReference type="GO" id="GO:0051209">
    <property type="term" value="P:release of sequestered calcium ion into cytosol"/>
    <property type="evidence" value="ECO:0007669"/>
    <property type="project" value="TreeGrafter"/>
</dbReference>